<accession>A0AAV2N358</accession>
<proteinExistence type="predicted"/>
<reference evidence="1 2" key="1">
    <citation type="submission" date="2024-04" db="EMBL/GenBank/DDBJ databases">
        <authorList>
            <consortium name="Molecular Ecology Group"/>
        </authorList>
    </citation>
    <scope>NUCLEOTIDE SEQUENCE [LARGE SCALE GENOMIC DNA]</scope>
</reference>
<evidence type="ECO:0000313" key="2">
    <source>
        <dbReference type="Proteomes" id="UP001497644"/>
    </source>
</evidence>
<evidence type="ECO:0000313" key="1">
    <source>
        <dbReference type="EMBL" id="CAL1674419.1"/>
    </source>
</evidence>
<name>A0AAV2N358_9HYME</name>
<dbReference type="Proteomes" id="UP001497644">
    <property type="component" value="Chromosome 1"/>
</dbReference>
<sequence length="137" mass="15653">MPGTAPPGIWNDIQFEEVPTERVEVTGKRRKRKTDSLAPFAPFCATHPFREQENVLSFSDSSRWKTPPGCAPRYFRATCFHLGDLVELARVRPPTTFIEKSHGENGHAAAVADASSFEWEKHAWQEKKKKRKNAFRI</sequence>
<keyword evidence="2" id="KW-1185">Reference proteome</keyword>
<dbReference type="EMBL" id="OZ034824">
    <property type="protein sequence ID" value="CAL1674419.1"/>
    <property type="molecule type" value="Genomic_DNA"/>
</dbReference>
<protein>
    <submittedName>
        <fullName evidence="1">Uncharacterized protein</fullName>
    </submittedName>
</protein>
<organism evidence="1 2">
    <name type="scientific">Lasius platythorax</name>
    <dbReference type="NCBI Taxonomy" id="488582"/>
    <lineage>
        <taxon>Eukaryota</taxon>
        <taxon>Metazoa</taxon>
        <taxon>Ecdysozoa</taxon>
        <taxon>Arthropoda</taxon>
        <taxon>Hexapoda</taxon>
        <taxon>Insecta</taxon>
        <taxon>Pterygota</taxon>
        <taxon>Neoptera</taxon>
        <taxon>Endopterygota</taxon>
        <taxon>Hymenoptera</taxon>
        <taxon>Apocrita</taxon>
        <taxon>Aculeata</taxon>
        <taxon>Formicoidea</taxon>
        <taxon>Formicidae</taxon>
        <taxon>Formicinae</taxon>
        <taxon>Lasius</taxon>
        <taxon>Lasius</taxon>
    </lineage>
</organism>
<dbReference type="AlphaFoldDB" id="A0AAV2N358"/>
<gene>
    <name evidence="1" type="ORF">LPLAT_LOCUS1093</name>
</gene>